<evidence type="ECO:0000313" key="2">
    <source>
        <dbReference type="Proteomes" id="UP000823775"/>
    </source>
</evidence>
<feature type="non-terminal residue" evidence="1">
    <location>
        <position position="64"/>
    </location>
</feature>
<evidence type="ECO:0000313" key="1">
    <source>
        <dbReference type="EMBL" id="MCD9640531.1"/>
    </source>
</evidence>
<accession>A0ABS8V2F8</accession>
<dbReference type="Proteomes" id="UP000823775">
    <property type="component" value="Unassembled WGS sequence"/>
</dbReference>
<name>A0ABS8V2F8_DATST</name>
<sequence length="64" mass="6836">AGKKVVGCRQLGRQGLLRACCSGGTRLLRWAVHSTGYAARRKARIASFAAASRDLAPRPGARAW</sequence>
<comment type="caution">
    <text evidence="1">The sequence shown here is derived from an EMBL/GenBank/DDBJ whole genome shotgun (WGS) entry which is preliminary data.</text>
</comment>
<gene>
    <name evidence="1" type="ORF">HAX54_025885</name>
</gene>
<feature type="non-terminal residue" evidence="1">
    <location>
        <position position="1"/>
    </location>
</feature>
<organism evidence="1 2">
    <name type="scientific">Datura stramonium</name>
    <name type="common">Jimsonweed</name>
    <name type="synonym">Common thornapple</name>
    <dbReference type="NCBI Taxonomy" id="4076"/>
    <lineage>
        <taxon>Eukaryota</taxon>
        <taxon>Viridiplantae</taxon>
        <taxon>Streptophyta</taxon>
        <taxon>Embryophyta</taxon>
        <taxon>Tracheophyta</taxon>
        <taxon>Spermatophyta</taxon>
        <taxon>Magnoliopsida</taxon>
        <taxon>eudicotyledons</taxon>
        <taxon>Gunneridae</taxon>
        <taxon>Pentapetalae</taxon>
        <taxon>asterids</taxon>
        <taxon>lamiids</taxon>
        <taxon>Solanales</taxon>
        <taxon>Solanaceae</taxon>
        <taxon>Solanoideae</taxon>
        <taxon>Datureae</taxon>
        <taxon>Datura</taxon>
    </lineage>
</organism>
<dbReference type="EMBL" id="JACEIK010003144">
    <property type="protein sequence ID" value="MCD9640531.1"/>
    <property type="molecule type" value="Genomic_DNA"/>
</dbReference>
<proteinExistence type="predicted"/>
<keyword evidence="2" id="KW-1185">Reference proteome</keyword>
<reference evidence="1 2" key="1">
    <citation type="journal article" date="2021" name="BMC Genomics">
        <title>Datura genome reveals duplications of psychoactive alkaloid biosynthetic genes and high mutation rate following tissue culture.</title>
        <authorList>
            <person name="Rajewski A."/>
            <person name="Carter-House D."/>
            <person name="Stajich J."/>
            <person name="Litt A."/>
        </authorList>
    </citation>
    <scope>NUCLEOTIDE SEQUENCE [LARGE SCALE GENOMIC DNA]</scope>
    <source>
        <strain evidence="1">AR-01</strain>
    </source>
</reference>
<protein>
    <submittedName>
        <fullName evidence="1">Uncharacterized protein</fullName>
    </submittedName>
</protein>